<accession>A0A9Q1K1S1</accession>
<organism evidence="2 3">
    <name type="scientific">Carnegiea gigantea</name>
    <dbReference type="NCBI Taxonomy" id="171969"/>
    <lineage>
        <taxon>Eukaryota</taxon>
        <taxon>Viridiplantae</taxon>
        <taxon>Streptophyta</taxon>
        <taxon>Embryophyta</taxon>
        <taxon>Tracheophyta</taxon>
        <taxon>Spermatophyta</taxon>
        <taxon>Magnoliopsida</taxon>
        <taxon>eudicotyledons</taxon>
        <taxon>Gunneridae</taxon>
        <taxon>Pentapetalae</taxon>
        <taxon>Caryophyllales</taxon>
        <taxon>Cactineae</taxon>
        <taxon>Cactaceae</taxon>
        <taxon>Cactoideae</taxon>
        <taxon>Echinocereeae</taxon>
        <taxon>Carnegiea</taxon>
    </lineage>
</organism>
<gene>
    <name evidence="2" type="ORF">Cgig2_023931</name>
</gene>
<proteinExistence type="predicted"/>
<reference evidence="2" key="1">
    <citation type="submission" date="2022-04" db="EMBL/GenBank/DDBJ databases">
        <title>Carnegiea gigantea Genome sequencing and assembly v2.</title>
        <authorList>
            <person name="Copetti D."/>
            <person name="Sanderson M.J."/>
            <person name="Burquez A."/>
            <person name="Wojciechowski M.F."/>
        </authorList>
    </citation>
    <scope>NUCLEOTIDE SEQUENCE</scope>
    <source>
        <strain evidence="2">SGP5-SGP5p</strain>
        <tissue evidence="2">Aerial part</tissue>
    </source>
</reference>
<protein>
    <submittedName>
        <fullName evidence="2">Uncharacterized protein</fullName>
    </submittedName>
</protein>
<name>A0A9Q1K1S1_9CARY</name>
<feature type="compositionally biased region" description="Acidic residues" evidence="1">
    <location>
        <begin position="127"/>
        <end position="148"/>
    </location>
</feature>
<keyword evidence="3" id="KW-1185">Reference proteome</keyword>
<dbReference type="AlphaFoldDB" id="A0A9Q1K1S1"/>
<evidence type="ECO:0000256" key="1">
    <source>
        <dbReference type="SAM" id="MobiDB-lite"/>
    </source>
</evidence>
<evidence type="ECO:0000313" key="2">
    <source>
        <dbReference type="EMBL" id="KAJ8434934.1"/>
    </source>
</evidence>
<evidence type="ECO:0000313" key="3">
    <source>
        <dbReference type="Proteomes" id="UP001153076"/>
    </source>
</evidence>
<feature type="compositionally biased region" description="Polar residues" evidence="1">
    <location>
        <begin position="84"/>
        <end position="97"/>
    </location>
</feature>
<feature type="region of interest" description="Disordered" evidence="1">
    <location>
        <begin position="1"/>
        <end position="31"/>
    </location>
</feature>
<dbReference type="EMBL" id="JAKOGI010000444">
    <property type="protein sequence ID" value="KAJ8434934.1"/>
    <property type="molecule type" value="Genomic_DNA"/>
</dbReference>
<sequence>MIESEFSDWFKHNGGHKHRCPSTSADIPTSTPSTCPFVVPSPPPFPEGFAYTSSYGLQPNILRSYRSSTTIKHTIYPQSVAPRSESNLSKVTSQALHTSEDRDIEEVDFDITVTNEQAHPEDTKDNIEEEEEEEKEEEVDEDNEDEDEIRFKDNRSPWRKIWY</sequence>
<dbReference type="Proteomes" id="UP001153076">
    <property type="component" value="Unassembled WGS sequence"/>
</dbReference>
<feature type="region of interest" description="Disordered" evidence="1">
    <location>
        <begin position="78"/>
        <end position="151"/>
    </location>
</feature>
<comment type="caution">
    <text evidence="2">The sequence shown here is derived from an EMBL/GenBank/DDBJ whole genome shotgun (WGS) entry which is preliminary data.</text>
</comment>